<dbReference type="Pfam" id="PF01370">
    <property type="entry name" value="Epimerase"/>
    <property type="match status" value="1"/>
</dbReference>
<dbReference type="AlphaFoldDB" id="A0A3D9L7S3"/>
<sequence length="350" mass="39702">MILALHKTASKLDTKNPILVTGTAGFIGFHLAQRLLREGYQVVGIDMVNDYYDVNLKEARLKVLEAYEGYTFYRFNLMDKEQLFEVFDKHQFDYAVNLAAQAGVRHSLTHPQDYVDYNITGFLNILEACRHKGIKHLVYASSSSVYGANTNFPFSESRGVDHPVSLYAASKKANEMMAHSYAQNYGVCSTGLRFFSVYGPWGRPDMALFIFAKRMLAGETIDVYNNGEMLRDFTYIDDIVEGVYRLLQQPAEPDANWDSNNPNPSRSTWPFRIYNIGNSSPVKLMDFVHAIEKELGIKADINFMPLQTGDVPQSISDVSALEEAVGYKPSTSVETGIKNFISWFRDYYKL</sequence>
<evidence type="ECO:0000313" key="3">
    <source>
        <dbReference type="EMBL" id="REE01709.1"/>
    </source>
</evidence>
<reference evidence="3 4" key="1">
    <citation type="submission" date="2018-07" db="EMBL/GenBank/DDBJ databases">
        <title>Genomic Encyclopedia of Type Strains, Phase IV (KMG-IV): sequencing the most valuable type-strain genomes for metagenomic binning, comparative biology and taxonomic classification.</title>
        <authorList>
            <person name="Goeker M."/>
        </authorList>
    </citation>
    <scope>NUCLEOTIDE SEQUENCE [LARGE SCALE GENOMIC DNA]</scope>
    <source>
        <strain evidence="3 4">DSM 4134</strain>
    </source>
</reference>
<evidence type="ECO:0000313" key="4">
    <source>
        <dbReference type="Proteomes" id="UP000256779"/>
    </source>
</evidence>
<proteinExistence type="predicted"/>
<evidence type="ECO:0000256" key="1">
    <source>
        <dbReference type="ARBA" id="ARBA00023027"/>
    </source>
</evidence>
<name>A0A3D9L7S3_MARFU</name>
<organism evidence="3 4">
    <name type="scientific">Marinoscillum furvescens DSM 4134</name>
    <dbReference type="NCBI Taxonomy" id="1122208"/>
    <lineage>
        <taxon>Bacteria</taxon>
        <taxon>Pseudomonadati</taxon>
        <taxon>Bacteroidota</taxon>
        <taxon>Cytophagia</taxon>
        <taxon>Cytophagales</taxon>
        <taxon>Reichenbachiellaceae</taxon>
        <taxon>Marinoscillum</taxon>
    </lineage>
</organism>
<accession>A0A3D9L7S3</accession>
<evidence type="ECO:0000259" key="2">
    <source>
        <dbReference type="Pfam" id="PF01370"/>
    </source>
</evidence>
<dbReference type="PANTHER" id="PTHR43574">
    <property type="entry name" value="EPIMERASE-RELATED"/>
    <property type="match status" value="1"/>
</dbReference>
<dbReference type="Proteomes" id="UP000256779">
    <property type="component" value="Unassembled WGS sequence"/>
</dbReference>
<dbReference type="EMBL" id="QREG01000003">
    <property type="protein sequence ID" value="REE01709.1"/>
    <property type="molecule type" value="Genomic_DNA"/>
</dbReference>
<protein>
    <submittedName>
        <fullName evidence="3">UDP-glucuronate 4-epimerase</fullName>
    </submittedName>
</protein>
<dbReference type="SUPFAM" id="SSF51735">
    <property type="entry name" value="NAD(P)-binding Rossmann-fold domains"/>
    <property type="match status" value="1"/>
</dbReference>
<feature type="domain" description="NAD-dependent epimerase/dehydratase" evidence="2">
    <location>
        <begin position="18"/>
        <end position="255"/>
    </location>
</feature>
<dbReference type="Gene3D" id="3.40.50.720">
    <property type="entry name" value="NAD(P)-binding Rossmann-like Domain"/>
    <property type="match status" value="1"/>
</dbReference>
<keyword evidence="1" id="KW-0520">NAD</keyword>
<dbReference type="CDD" id="cd05253">
    <property type="entry name" value="UDP_GE_SDE_e"/>
    <property type="match status" value="1"/>
</dbReference>
<gene>
    <name evidence="3" type="ORF">C7460_103226</name>
</gene>
<keyword evidence="4" id="KW-1185">Reference proteome</keyword>
<dbReference type="InterPro" id="IPR001509">
    <property type="entry name" value="Epimerase_deHydtase"/>
</dbReference>
<dbReference type="InterPro" id="IPR036291">
    <property type="entry name" value="NAD(P)-bd_dom_sf"/>
</dbReference>
<comment type="caution">
    <text evidence="3">The sequence shown here is derived from an EMBL/GenBank/DDBJ whole genome shotgun (WGS) entry which is preliminary data.</text>
</comment>
<dbReference type="OrthoDB" id="9811743at2"/>
<dbReference type="PRINTS" id="PR01713">
    <property type="entry name" value="NUCEPIMERASE"/>
</dbReference>